<feature type="domain" description="F-box" evidence="2">
    <location>
        <begin position="119"/>
        <end position="165"/>
    </location>
</feature>
<proteinExistence type="predicted"/>
<accession>A0A8S9R199</accession>
<evidence type="ECO:0000313" key="3">
    <source>
        <dbReference type="EMBL" id="KAF3555375.1"/>
    </source>
</evidence>
<dbReference type="InterPro" id="IPR036047">
    <property type="entry name" value="F-box-like_dom_sf"/>
</dbReference>
<dbReference type="SMART" id="SM00256">
    <property type="entry name" value="FBOX"/>
    <property type="match status" value="1"/>
</dbReference>
<comment type="caution">
    <text evidence="3">The sequence shown here is derived from an EMBL/GenBank/DDBJ whole genome shotgun (WGS) entry which is preliminary data.</text>
</comment>
<feature type="region of interest" description="Disordered" evidence="1">
    <location>
        <begin position="100"/>
        <end position="123"/>
    </location>
</feature>
<dbReference type="SUPFAM" id="SSF117281">
    <property type="entry name" value="Kelch motif"/>
    <property type="match status" value="1"/>
</dbReference>
<dbReference type="CDD" id="cd22152">
    <property type="entry name" value="F-box_AtAFR-like"/>
    <property type="match status" value="1"/>
</dbReference>
<dbReference type="Gene3D" id="2.120.10.80">
    <property type="entry name" value="Kelch-type beta propeller"/>
    <property type="match status" value="1"/>
</dbReference>
<evidence type="ECO:0000313" key="4">
    <source>
        <dbReference type="Proteomes" id="UP000712600"/>
    </source>
</evidence>
<evidence type="ECO:0000259" key="2">
    <source>
        <dbReference type="PROSITE" id="PS50181"/>
    </source>
</evidence>
<name>A0A8S9R199_BRACR</name>
<dbReference type="PANTHER" id="PTHR24414">
    <property type="entry name" value="F-BOX/KELCH-REPEAT PROTEIN SKIP4"/>
    <property type="match status" value="1"/>
</dbReference>
<dbReference type="InterPro" id="IPR015915">
    <property type="entry name" value="Kelch-typ_b-propeller"/>
</dbReference>
<gene>
    <name evidence="3" type="ORF">F2Q69_00011894</name>
</gene>
<dbReference type="InterPro" id="IPR050354">
    <property type="entry name" value="F-box/kelch-repeat_ARATH"/>
</dbReference>
<dbReference type="PROSITE" id="PS50181">
    <property type="entry name" value="FBOX"/>
    <property type="match status" value="1"/>
</dbReference>
<dbReference type="AlphaFoldDB" id="A0A8S9R199"/>
<protein>
    <recommendedName>
        <fullName evidence="2">F-box domain-containing protein</fullName>
    </recommendedName>
</protein>
<sequence length="352" mass="40945">MSKNTSIDELPRNYTDEVLPRYIPRTFPTNWRSSEFPRKFISSEFRRKIPRDFRGKKKFRGIISDGVFRRLNNSNHLKSSALETDKTLLLHYLFRNGETEVESSESESRADNEESSEPLSPITSLPDDIVVDILARVPRHDYPTLSLVSKQFRSLVTSNEIYVRRSLLRTKDDRTPLSSNASCIDCRLHTVQPLPNIPIPMAYTVAGVLDGKVYVFRHCSMKSEVIVVFNTETQMWEPRMIKSDIITRYDPKERRRGVVKGLDELLAEISRLIYWKCTVRCGRNLALYFRKRAEEQSTETTRKIWCAEISLGRRQGGDIWGKVEWCDHVLTVGKFFYMKSLGAKCLDEFTFH</sequence>
<evidence type="ECO:0000256" key="1">
    <source>
        <dbReference type="SAM" id="MobiDB-lite"/>
    </source>
</evidence>
<dbReference type="InterPro" id="IPR001810">
    <property type="entry name" value="F-box_dom"/>
</dbReference>
<dbReference type="PANTHER" id="PTHR24414:SF121">
    <property type="entry name" value="F-BOX DOMAIN-CONTAINING PROTEIN"/>
    <property type="match status" value="1"/>
</dbReference>
<dbReference type="SUPFAM" id="SSF81383">
    <property type="entry name" value="F-box domain"/>
    <property type="match status" value="1"/>
</dbReference>
<dbReference type="EMBL" id="QGKX02000996">
    <property type="protein sequence ID" value="KAF3555375.1"/>
    <property type="molecule type" value="Genomic_DNA"/>
</dbReference>
<reference evidence="3" key="1">
    <citation type="submission" date="2019-12" db="EMBL/GenBank/DDBJ databases">
        <title>Genome sequencing and annotation of Brassica cretica.</title>
        <authorList>
            <person name="Studholme D.J."/>
            <person name="Sarris P."/>
        </authorList>
    </citation>
    <scope>NUCLEOTIDE SEQUENCE</scope>
    <source>
        <strain evidence="3">PFS-109/04</strain>
        <tissue evidence="3">Leaf</tissue>
    </source>
</reference>
<dbReference type="Pfam" id="PF25210">
    <property type="entry name" value="Kelch_FKB95"/>
    <property type="match status" value="2"/>
</dbReference>
<dbReference type="InterPro" id="IPR057499">
    <property type="entry name" value="Kelch_FKB95"/>
</dbReference>
<organism evidence="3 4">
    <name type="scientific">Brassica cretica</name>
    <name type="common">Mustard</name>
    <dbReference type="NCBI Taxonomy" id="69181"/>
    <lineage>
        <taxon>Eukaryota</taxon>
        <taxon>Viridiplantae</taxon>
        <taxon>Streptophyta</taxon>
        <taxon>Embryophyta</taxon>
        <taxon>Tracheophyta</taxon>
        <taxon>Spermatophyta</taxon>
        <taxon>Magnoliopsida</taxon>
        <taxon>eudicotyledons</taxon>
        <taxon>Gunneridae</taxon>
        <taxon>Pentapetalae</taxon>
        <taxon>rosids</taxon>
        <taxon>malvids</taxon>
        <taxon>Brassicales</taxon>
        <taxon>Brassicaceae</taxon>
        <taxon>Brassiceae</taxon>
        <taxon>Brassica</taxon>
    </lineage>
</organism>
<dbReference type="Proteomes" id="UP000712600">
    <property type="component" value="Unassembled WGS sequence"/>
</dbReference>